<evidence type="ECO:0000256" key="3">
    <source>
        <dbReference type="ARBA" id="ARBA00022603"/>
    </source>
</evidence>
<dbReference type="PANTHER" id="PTHR45875">
    <property type="entry name" value="METHYLTRANSFERASE N6AMT1"/>
    <property type="match status" value="1"/>
</dbReference>
<name>A0A0H5QKX6_9EUKA</name>
<comment type="similarity">
    <text evidence="2">Belongs to the eukaryotic/archaeal PrmC-related family.</text>
</comment>
<dbReference type="FunFam" id="3.40.50.150:FF:000077">
    <property type="entry name" value="HemK methyltransferase family member 2"/>
    <property type="match status" value="1"/>
</dbReference>
<dbReference type="InterPro" id="IPR002052">
    <property type="entry name" value="DNA_methylase_N6_adenine_CS"/>
</dbReference>
<dbReference type="PANTHER" id="PTHR45875:SF1">
    <property type="entry name" value="METHYLTRANSFERASE N6AMT1"/>
    <property type="match status" value="1"/>
</dbReference>
<dbReference type="SUPFAM" id="SSF53335">
    <property type="entry name" value="S-adenosyl-L-methionine-dependent methyltransferases"/>
    <property type="match status" value="1"/>
</dbReference>
<dbReference type="GO" id="GO:0005634">
    <property type="term" value="C:nucleus"/>
    <property type="evidence" value="ECO:0007669"/>
    <property type="project" value="UniProtKB-SubCell"/>
</dbReference>
<dbReference type="GO" id="GO:0008757">
    <property type="term" value="F:S-adenosylmethionine-dependent methyltransferase activity"/>
    <property type="evidence" value="ECO:0007669"/>
    <property type="project" value="TreeGrafter"/>
</dbReference>
<dbReference type="NCBIfam" id="TIGR00537">
    <property type="entry name" value="hemK_rel_arch"/>
    <property type="match status" value="1"/>
</dbReference>
<feature type="non-terminal residue" evidence="8">
    <location>
        <position position="1"/>
    </location>
</feature>
<dbReference type="InterPro" id="IPR052190">
    <property type="entry name" value="Euk-Arch_PrmC-MTase"/>
</dbReference>
<evidence type="ECO:0000313" key="8">
    <source>
        <dbReference type="EMBL" id="CRZ02663.1"/>
    </source>
</evidence>
<dbReference type="InterPro" id="IPR029063">
    <property type="entry name" value="SAM-dependent_MTases_sf"/>
</dbReference>
<protein>
    <recommendedName>
        <fullName evidence="7">Methyltransferase small domain-containing protein</fullName>
    </recommendedName>
</protein>
<keyword evidence="3" id="KW-0489">Methyltransferase</keyword>
<dbReference type="Gene3D" id="3.40.50.150">
    <property type="entry name" value="Vaccinia Virus protein VP39"/>
    <property type="match status" value="1"/>
</dbReference>
<evidence type="ECO:0000256" key="4">
    <source>
        <dbReference type="ARBA" id="ARBA00022679"/>
    </source>
</evidence>
<dbReference type="GO" id="GO:0032259">
    <property type="term" value="P:methylation"/>
    <property type="evidence" value="ECO:0007669"/>
    <property type="project" value="UniProtKB-KW"/>
</dbReference>
<dbReference type="GO" id="GO:0035657">
    <property type="term" value="C:eRF1 methyltransferase complex"/>
    <property type="evidence" value="ECO:0007669"/>
    <property type="project" value="TreeGrafter"/>
</dbReference>
<proteinExistence type="inferred from homology"/>
<dbReference type="InterPro" id="IPR007848">
    <property type="entry name" value="Small_mtfrase_dom"/>
</dbReference>
<organism evidence="8">
    <name type="scientific">Spongospora subterranea</name>
    <dbReference type="NCBI Taxonomy" id="70186"/>
    <lineage>
        <taxon>Eukaryota</taxon>
        <taxon>Sar</taxon>
        <taxon>Rhizaria</taxon>
        <taxon>Endomyxa</taxon>
        <taxon>Phytomyxea</taxon>
        <taxon>Plasmodiophorida</taxon>
        <taxon>Plasmodiophoridae</taxon>
        <taxon>Spongospora</taxon>
    </lineage>
</organism>
<evidence type="ECO:0000256" key="6">
    <source>
        <dbReference type="ARBA" id="ARBA00023242"/>
    </source>
</evidence>
<sequence>SPTLPSMLHGPPSVTPAVLEQDSPIRTCNSVSGLADPDVSHIAFSDFDHVYEMGEDTFLLMSVLDQHVHSIVGNRPKICFEIGSGTGIVSAHLSNLIKYHSDLNPVFYATDVNSAAALITSKTFRRNNVVGEVVLGDLVAPLETRLRGMVDVLLFNPPYVPSDDDELNKRDLTAAWAGGANGTHVTDLLLPKVGDILSQNGVFFLVLIEKNFPDEICARMIQYGFKSESVAQKRVAGEILRIVRFSRATPTCV</sequence>
<keyword evidence="4" id="KW-0808">Transferase</keyword>
<keyword evidence="5" id="KW-0949">S-adenosyl-L-methionine</keyword>
<evidence type="ECO:0000256" key="1">
    <source>
        <dbReference type="ARBA" id="ARBA00004123"/>
    </source>
</evidence>
<dbReference type="AlphaFoldDB" id="A0A0H5QKX6"/>
<dbReference type="CDD" id="cd02440">
    <property type="entry name" value="AdoMet_MTases"/>
    <property type="match status" value="1"/>
</dbReference>
<dbReference type="InterPro" id="IPR004557">
    <property type="entry name" value="PrmC-related"/>
</dbReference>
<dbReference type="PROSITE" id="PS00092">
    <property type="entry name" value="N6_MTASE"/>
    <property type="match status" value="1"/>
</dbReference>
<comment type="subcellular location">
    <subcellularLocation>
        <location evidence="1">Nucleus</location>
    </subcellularLocation>
</comment>
<dbReference type="GO" id="GO:0008276">
    <property type="term" value="F:protein methyltransferase activity"/>
    <property type="evidence" value="ECO:0007669"/>
    <property type="project" value="TreeGrafter"/>
</dbReference>
<keyword evidence="6" id="KW-0539">Nucleus</keyword>
<accession>A0A0H5QKX6</accession>
<dbReference type="EMBL" id="HACM01002221">
    <property type="protein sequence ID" value="CRZ02663.1"/>
    <property type="molecule type" value="Transcribed_RNA"/>
</dbReference>
<feature type="domain" description="Methyltransferase small" evidence="7">
    <location>
        <begin position="59"/>
        <end position="162"/>
    </location>
</feature>
<evidence type="ECO:0000259" key="7">
    <source>
        <dbReference type="Pfam" id="PF05175"/>
    </source>
</evidence>
<evidence type="ECO:0000256" key="5">
    <source>
        <dbReference type="ARBA" id="ARBA00022691"/>
    </source>
</evidence>
<dbReference type="Pfam" id="PF05175">
    <property type="entry name" value="MTS"/>
    <property type="match status" value="1"/>
</dbReference>
<evidence type="ECO:0000256" key="2">
    <source>
        <dbReference type="ARBA" id="ARBA00006149"/>
    </source>
</evidence>
<reference evidence="8" key="1">
    <citation type="submission" date="2015-04" db="EMBL/GenBank/DDBJ databases">
        <title>The genome sequence of the plant pathogenic Rhizarian Plasmodiophora brassicae reveals insights in its biotrophic life cycle and the origin of chitin synthesis.</title>
        <authorList>
            <person name="Schwelm A."/>
            <person name="Fogelqvist J."/>
            <person name="Knaust A."/>
            <person name="Julke S."/>
            <person name="Lilja T."/>
            <person name="Dhandapani V."/>
            <person name="Bonilla-Rosso G."/>
            <person name="Karlsson M."/>
            <person name="Shevchenko A."/>
            <person name="Choi S.R."/>
            <person name="Kim H.G."/>
            <person name="Park J.Y."/>
            <person name="Lim Y.P."/>
            <person name="Ludwig-Muller J."/>
            <person name="Dixelius C."/>
        </authorList>
    </citation>
    <scope>NUCLEOTIDE SEQUENCE</scope>
    <source>
        <tissue evidence="8">Potato root galls</tissue>
    </source>
</reference>
<dbReference type="GO" id="GO:0003676">
    <property type="term" value="F:nucleic acid binding"/>
    <property type="evidence" value="ECO:0007669"/>
    <property type="project" value="InterPro"/>
</dbReference>